<protein>
    <recommendedName>
        <fullName evidence="4">Tetratricopeptide repeat protein</fullName>
    </recommendedName>
</protein>
<name>A0ABX6MDN0_9BURK</name>
<keyword evidence="3" id="KW-1185">Reference proteome</keyword>
<accession>A0ABX6MDN0</accession>
<feature type="signal peptide" evidence="1">
    <location>
        <begin position="1"/>
        <end position="19"/>
    </location>
</feature>
<feature type="chain" id="PRO_5045972932" description="Tetratricopeptide repeat protein" evidence="1">
    <location>
        <begin position="20"/>
        <end position="422"/>
    </location>
</feature>
<proteinExistence type="predicted"/>
<keyword evidence="1" id="KW-0732">Signal</keyword>
<dbReference type="Proteomes" id="UP000503117">
    <property type="component" value="Chromosome"/>
</dbReference>
<gene>
    <name evidence="2" type="ORF">HH213_21480</name>
</gene>
<sequence>MRLIFSALMVLAMTPQVQAAVTLHVSSTQQDRTSQMDVTLADSYLSVDTAKGRLVYDFAARRRYAINTATKEYAEYSLFDTVGFRVVEMHNRDVLRGAVAAIKVDTVLTTKQVQENELSVFSAGPGVAEEKTEGEQRVFYVDGVKLAAWSTAGVKVSATDAAQFTRFMRYARGGHPQLLERLAKGGVIPENLTLFLNEGRDIKLVFTQVQNTKSPAYDLKSYQREISKDGVDALFDRIAAATPQQLDALRAEHPCDASEDFSDAQILDTMLGKMECMLSTGRQVTLTTEQKQAAATSSSLSLLFAAINPGKDGQMADGVKTLVALRQQAPRKAYVLKVFEANNRLRLKQAKEAKSLFIEALQANPMLGGAYKDLGDLLLMQYDSARAWRSWDAGRRVSPALPNFEAVNKFEADLLAKNPQFF</sequence>
<evidence type="ECO:0000313" key="3">
    <source>
        <dbReference type="Proteomes" id="UP000503117"/>
    </source>
</evidence>
<organism evidence="2 3">
    <name type="scientific">Duganella dendranthematis</name>
    <dbReference type="NCBI Taxonomy" id="2728021"/>
    <lineage>
        <taxon>Bacteria</taxon>
        <taxon>Pseudomonadati</taxon>
        <taxon>Pseudomonadota</taxon>
        <taxon>Betaproteobacteria</taxon>
        <taxon>Burkholderiales</taxon>
        <taxon>Oxalobacteraceae</taxon>
        <taxon>Telluria group</taxon>
        <taxon>Duganella</taxon>
    </lineage>
</organism>
<dbReference type="RefSeq" id="WP_169113581.1">
    <property type="nucleotide sequence ID" value="NZ_CP051684.1"/>
</dbReference>
<dbReference type="EMBL" id="CP051684">
    <property type="protein sequence ID" value="QJD92437.1"/>
    <property type="molecule type" value="Genomic_DNA"/>
</dbReference>
<evidence type="ECO:0000313" key="2">
    <source>
        <dbReference type="EMBL" id="QJD92437.1"/>
    </source>
</evidence>
<evidence type="ECO:0000256" key="1">
    <source>
        <dbReference type="SAM" id="SignalP"/>
    </source>
</evidence>
<reference evidence="2 3" key="1">
    <citation type="submission" date="2020-04" db="EMBL/GenBank/DDBJ databases">
        <title>Genome sequencing of novel species.</title>
        <authorList>
            <person name="Heo J."/>
            <person name="Kim S.-J."/>
            <person name="Kim J.-S."/>
            <person name="Hong S.-B."/>
            <person name="Kwon S.-W."/>
        </authorList>
    </citation>
    <scope>NUCLEOTIDE SEQUENCE [LARGE SCALE GENOMIC DNA]</scope>
    <source>
        <strain evidence="2 3">AF9R3</strain>
    </source>
</reference>
<evidence type="ECO:0008006" key="4">
    <source>
        <dbReference type="Google" id="ProtNLM"/>
    </source>
</evidence>